<dbReference type="SMART" id="SM00066">
    <property type="entry name" value="GAL4"/>
    <property type="match status" value="1"/>
</dbReference>
<dbReference type="Pfam" id="PF11951">
    <property type="entry name" value="Fungal_trans_2"/>
    <property type="match status" value="1"/>
</dbReference>
<dbReference type="Proteomes" id="UP000622797">
    <property type="component" value="Unassembled WGS sequence"/>
</dbReference>
<dbReference type="SUPFAM" id="SSF57701">
    <property type="entry name" value="Zn2/Cys6 DNA-binding domain"/>
    <property type="match status" value="1"/>
</dbReference>
<evidence type="ECO:0000256" key="1">
    <source>
        <dbReference type="ARBA" id="ARBA00004123"/>
    </source>
</evidence>
<dbReference type="Pfam" id="PF00172">
    <property type="entry name" value="Zn_clus"/>
    <property type="match status" value="1"/>
</dbReference>
<reference evidence="5" key="2">
    <citation type="submission" date="2020-05" db="EMBL/GenBank/DDBJ databases">
        <authorList>
            <person name="Kim H.-S."/>
            <person name="Proctor R.H."/>
            <person name="Brown D.W."/>
        </authorList>
    </citation>
    <scope>NUCLEOTIDE SEQUENCE</scope>
    <source>
        <strain evidence="5">NRRL 20472</strain>
    </source>
</reference>
<dbReference type="GO" id="GO:0000981">
    <property type="term" value="F:DNA-binding transcription factor activity, RNA polymerase II-specific"/>
    <property type="evidence" value="ECO:0007669"/>
    <property type="project" value="InterPro"/>
</dbReference>
<protein>
    <recommendedName>
        <fullName evidence="4">Zn(2)-C6 fungal-type domain-containing protein</fullName>
    </recommendedName>
</protein>
<organism evidence="5 6">
    <name type="scientific">Fusarium sarcochroum</name>
    <dbReference type="NCBI Taxonomy" id="1208366"/>
    <lineage>
        <taxon>Eukaryota</taxon>
        <taxon>Fungi</taxon>
        <taxon>Dikarya</taxon>
        <taxon>Ascomycota</taxon>
        <taxon>Pezizomycotina</taxon>
        <taxon>Sordariomycetes</taxon>
        <taxon>Hypocreomycetidae</taxon>
        <taxon>Hypocreales</taxon>
        <taxon>Nectriaceae</taxon>
        <taxon>Fusarium</taxon>
        <taxon>Fusarium lateritium species complex</taxon>
    </lineage>
</organism>
<dbReference type="InterPro" id="IPR001138">
    <property type="entry name" value="Zn2Cys6_DnaBD"/>
</dbReference>
<evidence type="ECO:0000259" key="4">
    <source>
        <dbReference type="PROSITE" id="PS50048"/>
    </source>
</evidence>
<accession>A0A8H4TE77</accession>
<evidence type="ECO:0000313" key="6">
    <source>
        <dbReference type="Proteomes" id="UP000622797"/>
    </source>
</evidence>
<proteinExistence type="predicted"/>
<comment type="subcellular location">
    <subcellularLocation>
        <location evidence="1">Nucleus</location>
    </subcellularLocation>
</comment>
<dbReference type="GO" id="GO:0008270">
    <property type="term" value="F:zinc ion binding"/>
    <property type="evidence" value="ECO:0007669"/>
    <property type="project" value="InterPro"/>
</dbReference>
<keyword evidence="2" id="KW-0539">Nucleus</keyword>
<comment type="caution">
    <text evidence="5">The sequence shown here is derived from an EMBL/GenBank/DDBJ whole genome shotgun (WGS) entry which is preliminary data.</text>
</comment>
<dbReference type="CDD" id="cd00067">
    <property type="entry name" value="GAL4"/>
    <property type="match status" value="1"/>
</dbReference>
<dbReference type="Gene3D" id="4.10.240.10">
    <property type="entry name" value="Zn(2)-C6 fungal-type DNA-binding domain"/>
    <property type="match status" value="1"/>
</dbReference>
<evidence type="ECO:0000256" key="3">
    <source>
        <dbReference type="SAM" id="MobiDB-lite"/>
    </source>
</evidence>
<dbReference type="AlphaFoldDB" id="A0A8H4TE77"/>
<dbReference type="InterPro" id="IPR021858">
    <property type="entry name" value="Fun_TF"/>
</dbReference>
<keyword evidence="6" id="KW-1185">Reference proteome</keyword>
<feature type="domain" description="Zn(2)-C6 fungal-type" evidence="4">
    <location>
        <begin position="71"/>
        <end position="99"/>
    </location>
</feature>
<reference evidence="5" key="1">
    <citation type="journal article" date="2020" name="BMC Genomics">
        <title>Correction to: Identification and distribution of gene clusters required for synthesis of sphingolipid metabolism inhibitors in diverse species of the filamentous fungus Fusarium.</title>
        <authorList>
            <person name="Kim H.S."/>
            <person name="Lohmar J.M."/>
            <person name="Busman M."/>
            <person name="Brown D.W."/>
            <person name="Naumann T.A."/>
            <person name="Divon H.H."/>
            <person name="Lysoe E."/>
            <person name="Uhlig S."/>
            <person name="Proctor R.H."/>
        </authorList>
    </citation>
    <scope>NUCLEOTIDE SEQUENCE</scope>
    <source>
        <strain evidence="5">NRRL 20472</strain>
    </source>
</reference>
<evidence type="ECO:0000256" key="2">
    <source>
        <dbReference type="ARBA" id="ARBA00023242"/>
    </source>
</evidence>
<dbReference type="PANTHER" id="PTHR37534">
    <property type="entry name" value="TRANSCRIPTIONAL ACTIVATOR PROTEIN UGA3"/>
    <property type="match status" value="1"/>
</dbReference>
<dbReference type="EMBL" id="JABEXW010000758">
    <property type="protein sequence ID" value="KAF4956229.1"/>
    <property type="molecule type" value="Genomic_DNA"/>
</dbReference>
<feature type="compositionally biased region" description="Low complexity" evidence="3">
    <location>
        <begin position="150"/>
        <end position="169"/>
    </location>
</feature>
<feature type="region of interest" description="Disordered" evidence="3">
    <location>
        <begin position="150"/>
        <end position="174"/>
    </location>
</feature>
<dbReference type="InterPro" id="IPR036864">
    <property type="entry name" value="Zn2-C6_fun-type_DNA-bd_sf"/>
</dbReference>
<evidence type="ECO:0000313" key="5">
    <source>
        <dbReference type="EMBL" id="KAF4956229.1"/>
    </source>
</evidence>
<feature type="region of interest" description="Disordered" evidence="3">
    <location>
        <begin position="120"/>
        <end position="139"/>
    </location>
</feature>
<sequence length="571" mass="63290">MKTSNPIGVIGLVTRGLRMTPFAMDYLLFRTSTYITLARIRFDSGIGSGPEPYRHFMSTDIEAPRPPAPAKCWTCRRRRLKCDGTIPACRKCITNGLECPGYGKQLKWMSGVASRGFMKDTAYKSDPTPSRPRKKRQDLVVLEYEPPSSRVASSACSSSSPLSMRSSPPTQLTDPIFQDMGYNARTPYRELMPLVGSSEGVANAMMAVAALHAMHGSIGSPIMLAHAAQTNNVQINENQLDVFQSQLLHHCISFKQKALEFLSVALQNPHQHNELQTFGTAVVLALLECFETGAGSWAIHLDGAKKLLEAGIQKSSTLEAFVEELMLFEIFGSTFVPPNVVSTSISTRTFSTTASETILFCNSFVCPVELLQPITSATAKSRTARQAMLNFSNTSECTSAIADLKSDLVKIQQFHSSAWVEKVIPVTGYLATVSRQTIAHMCLIWKLAAAIYVSRLLYTLTGDAQYLSPIVDDLMTAFIPIQSTVQLKFLLWPAVIAGISTTRPKHREWTLSTLDEIWRLTLCANAKGAAMVLLKLWEMKDARIHEMGDDRGEDWDWLCDMSTLDGYWLLF</sequence>
<dbReference type="GO" id="GO:0005634">
    <property type="term" value="C:nucleus"/>
    <property type="evidence" value="ECO:0007669"/>
    <property type="project" value="UniProtKB-SubCell"/>
</dbReference>
<gene>
    <name evidence="5" type="ORF">FSARC_11628</name>
</gene>
<dbReference type="OrthoDB" id="5130013at2759"/>
<name>A0A8H4TE77_9HYPO</name>
<dbReference type="PROSITE" id="PS50048">
    <property type="entry name" value="ZN2_CY6_FUNGAL_2"/>
    <property type="match status" value="1"/>
</dbReference>
<dbReference type="PANTHER" id="PTHR37534:SF46">
    <property type="entry name" value="ZN(II)2CYS6 TRANSCRIPTION FACTOR (EUROFUNG)"/>
    <property type="match status" value="1"/>
</dbReference>